<dbReference type="InterPro" id="IPR002298">
    <property type="entry name" value="DNA_polymerase_A"/>
</dbReference>
<dbReference type="GO" id="GO:0006302">
    <property type="term" value="P:double-strand break repair"/>
    <property type="evidence" value="ECO:0007669"/>
    <property type="project" value="TreeGrafter"/>
</dbReference>
<dbReference type="Gene3D" id="3.30.70.370">
    <property type="match status" value="1"/>
</dbReference>
<dbReference type="GO" id="GO:0003887">
    <property type="term" value="F:DNA-directed DNA polymerase activity"/>
    <property type="evidence" value="ECO:0007669"/>
    <property type="project" value="InterPro"/>
</dbReference>
<keyword evidence="1" id="KW-0235">DNA replication</keyword>
<dbReference type="GO" id="GO:0006261">
    <property type="term" value="P:DNA-templated DNA replication"/>
    <property type="evidence" value="ECO:0007669"/>
    <property type="project" value="InterPro"/>
</dbReference>
<dbReference type="InterPro" id="IPR001098">
    <property type="entry name" value="DNA-dir_DNA_pol_A_palm_dom"/>
</dbReference>
<organism evidence="4">
    <name type="scientific">Siphoviridae sp. ctrpg19</name>
    <dbReference type="NCBI Taxonomy" id="2826481"/>
    <lineage>
        <taxon>Viruses</taxon>
        <taxon>Duplodnaviria</taxon>
        <taxon>Heunggongvirae</taxon>
        <taxon>Uroviricota</taxon>
        <taxon>Caudoviricetes</taxon>
    </lineage>
</organism>
<evidence type="ECO:0000259" key="3">
    <source>
        <dbReference type="SMART" id="SM00482"/>
    </source>
</evidence>
<evidence type="ECO:0000313" key="4">
    <source>
        <dbReference type="EMBL" id="DAD82660.1"/>
    </source>
</evidence>
<proteinExistence type="predicted"/>
<dbReference type="SUPFAM" id="SSF56672">
    <property type="entry name" value="DNA/RNA polymerases"/>
    <property type="match status" value="1"/>
</dbReference>
<evidence type="ECO:0000256" key="1">
    <source>
        <dbReference type="ARBA" id="ARBA00022705"/>
    </source>
</evidence>
<sequence length="341" mass="38823">MSGDESMLKSYQQGKDLYATMGVGVYKNDYWDNMEHTKDGVFSAEGKKRRGNMKKLLLGITYQMGAKSISVSLNSSLEEAQQIVNNFYDGFPKIKRWMDDTKESCRKLGYVEDFWGRRRRLPDILLPKYEITDPKASETATFNPLIGSLGKVQLKTNPKIKKYEAELNNVKDRKTANLIISQAEKDGLKVKDNNYFIAQAERQCVNARIQGSAATLTKMAMVKIFNDPELKRLGFKLSIAVHDELIGECPEENKDECAKRLSGLMIATAPENGVVCPMKCDSVVEKNWYTEDYTGELIEEYEENIEKNGMSPEQAKKHLVDDHEEASEEFFKNLFEKLNCA</sequence>
<dbReference type="Gene3D" id="1.10.150.20">
    <property type="entry name" value="5' to 3' exonuclease, C-terminal subdomain"/>
    <property type="match status" value="2"/>
</dbReference>
<keyword evidence="2" id="KW-1194">Viral DNA replication</keyword>
<dbReference type="Pfam" id="PF00476">
    <property type="entry name" value="DNA_pol_A"/>
    <property type="match status" value="2"/>
</dbReference>
<protein>
    <submittedName>
        <fullName evidence="4">DNA polymerase</fullName>
    </submittedName>
</protein>
<reference evidence="4" key="1">
    <citation type="journal article" date="2021" name="Proc. Natl. Acad. Sci. U.S.A.">
        <title>A Catalog of Tens of Thousands of Viruses from Human Metagenomes Reveals Hidden Associations with Chronic Diseases.</title>
        <authorList>
            <person name="Tisza M.J."/>
            <person name="Buck C.B."/>
        </authorList>
    </citation>
    <scope>NUCLEOTIDE SEQUENCE</scope>
    <source>
        <strain evidence="4">Ctrpg19</strain>
    </source>
</reference>
<evidence type="ECO:0000256" key="2">
    <source>
        <dbReference type="ARBA" id="ARBA00023109"/>
    </source>
</evidence>
<dbReference type="PANTHER" id="PTHR10133:SF27">
    <property type="entry name" value="DNA POLYMERASE NU"/>
    <property type="match status" value="1"/>
</dbReference>
<dbReference type="InterPro" id="IPR043502">
    <property type="entry name" value="DNA/RNA_pol_sf"/>
</dbReference>
<feature type="domain" description="DNA-directed DNA polymerase family A palm" evidence="3">
    <location>
        <begin position="1"/>
        <end position="253"/>
    </location>
</feature>
<dbReference type="EMBL" id="BK014923">
    <property type="protein sequence ID" value="DAD82660.1"/>
    <property type="molecule type" value="Genomic_DNA"/>
</dbReference>
<accession>A0A8S5MK92</accession>
<dbReference type="SMART" id="SM00482">
    <property type="entry name" value="POLAc"/>
    <property type="match status" value="1"/>
</dbReference>
<dbReference type="GO" id="GO:0039693">
    <property type="term" value="P:viral DNA genome replication"/>
    <property type="evidence" value="ECO:0007669"/>
    <property type="project" value="UniProtKB-KW"/>
</dbReference>
<dbReference type="PANTHER" id="PTHR10133">
    <property type="entry name" value="DNA POLYMERASE I"/>
    <property type="match status" value="1"/>
</dbReference>
<name>A0A8S5MK92_9CAUD</name>
<dbReference type="GO" id="GO:0003677">
    <property type="term" value="F:DNA binding"/>
    <property type="evidence" value="ECO:0007669"/>
    <property type="project" value="InterPro"/>
</dbReference>